<dbReference type="Gene3D" id="1.10.860.10">
    <property type="entry name" value="DNAb Helicase, Chain A"/>
    <property type="match status" value="1"/>
</dbReference>
<organism evidence="5">
    <name type="scientific">marine sediment metagenome</name>
    <dbReference type="NCBI Taxonomy" id="412755"/>
    <lineage>
        <taxon>unclassified sequences</taxon>
        <taxon>metagenomes</taxon>
        <taxon>ecological metagenomes</taxon>
    </lineage>
</organism>
<sequence length="226" mass="24859">MTGKQPPYSQESEEAVIGAVLTAPLAYLNIAAFLSAGDFFFVRHSYIWQAIGRLEQRGDPIDMVTVPDELQAHDQLMDIGGPAYLTQLIRNTPTSAHAEIYGLMVKRMSKRRQLMQAADTIHALALDETIEWKQIATLSEGKLMSVTVAEHEQEDTGIKTIVHEYMNSVEKMVELRNQGIVPGLPTGFPSIDNINGGIFKGELVITAGPAKSGKTTLRLNIVRLQA</sequence>
<comment type="caution">
    <text evidence="5">The sequence shown here is derived from an EMBL/GenBank/DDBJ whole genome shotgun (WGS) entry which is preliminary data.</text>
</comment>
<dbReference type="InterPro" id="IPR027417">
    <property type="entry name" value="P-loop_NTPase"/>
</dbReference>
<dbReference type="PANTHER" id="PTHR30153">
    <property type="entry name" value="REPLICATIVE DNA HELICASE DNAB"/>
    <property type="match status" value="1"/>
</dbReference>
<keyword evidence="3" id="KW-1133">Transmembrane helix</keyword>
<protein>
    <recommendedName>
        <fullName evidence="4">DNA helicase DnaB-like N-terminal domain-containing protein</fullName>
    </recommendedName>
</protein>
<dbReference type="GO" id="GO:0006260">
    <property type="term" value="P:DNA replication"/>
    <property type="evidence" value="ECO:0007669"/>
    <property type="project" value="UniProtKB-KW"/>
</dbReference>
<dbReference type="InterPro" id="IPR016136">
    <property type="entry name" value="DNA_helicase_N/primase_C"/>
</dbReference>
<dbReference type="GO" id="GO:0003678">
    <property type="term" value="F:DNA helicase activity"/>
    <property type="evidence" value="ECO:0007669"/>
    <property type="project" value="InterPro"/>
</dbReference>
<dbReference type="SUPFAM" id="SSF52540">
    <property type="entry name" value="P-loop containing nucleoside triphosphate hydrolases"/>
    <property type="match status" value="1"/>
</dbReference>
<feature type="transmembrane region" description="Helical" evidence="3">
    <location>
        <begin position="15"/>
        <end position="41"/>
    </location>
</feature>
<keyword evidence="2" id="KW-0238">DNA-binding</keyword>
<dbReference type="GO" id="GO:0005524">
    <property type="term" value="F:ATP binding"/>
    <property type="evidence" value="ECO:0007669"/>
    <property type="project" value="InterPro"/>
</dbReference>
<keyword evidence="3" id="KW-0812">Transmembrane</keyword>
<accession>A0A0F9ALI4</accession>
<dbReference type="Pfam" id="PF00772">
    <property type="entry name" value="DnaB"/>
    <property type="match status" value="1"/>
</dbReference>
<evidence type="ECO:0000313" key="5">
    <source>
        <dbReference type="EMBL" id="KKL10225.1"/>
    </source>
</evidence>
<dbReference type="GO" id="GO:0005829">
    <property type="term" value="C:cytosol"/>
    <property type="evidence" value="ECO:0007669"/>
    <property type="project" value="TreeGrafter"/>
</dbReference>
<gene>
    <name evidence="5" type="ORF">LCGC14_2557990</name>
</gene>
<proteinExistence type="predicted"/>
<evidence type="ECO:0000256" key="3">
    <source>
        <dbReference type="SAM" id="Phobius"/>
    </source>
</evidence>
<keyword evidence="3" id="KW-0472">Membrane</keyword>
<dbReference type="GO" id="GO:0003677">
    <property type="term" value="F:DNA binding"/>
    <property type="evidence" value="ECO:0007669"/>
    <property type="project" value="UniProtKB-KW"/>
</dbReference>
<dbReference type="SUPFAM" id="SSF48024">
    <property type="entry name" value="N-terminal domain of DnaB helicase"/>
    <property type="match status" value="1"/>
</dbReference>
<evidence type="ECO:0000259" key="4">
    <source>
        <dbReference type="Pfam" id="PF00772"/>
    </source>
</evidence>
<dbReference type="Gene3D" id="3.40.50.300">
    <property type="entry name" value="P-loop containing nucleotide triphosphate hydrolases"/>
    <property type="match status" value="1"/>
</dbReference>
<evidence type="ECO:0000256" key="1">
    <source>
        <dbReference type="ARBA" id="ARBA00022705"/>
    </source>
</evidence>
<reference evidence="5" key="1">
    <citation type="journal article" date="2015" name="Nature">
        <title>Complex archaea that bridge the gap between prokaryotes and eukaryotes.</title>
        <authorList>
            <person name="Spang A."/>
            <person name="Saw J.H."/>
            <person name="Jorgensen S.L."/>
            <person name="Zaremba-Niedzwiedzka K."/>
            <person name="Martijn J."/>
            <person name="Lind A.E."/>
            <person name="van Eijk R."/>
            <person name="Schleper C."/>
            <person name="Guy L."/>
            <person name="Ettema T.J."/>
        </authorList>
    </citation>
    <scope>NUCLEOTIDE SEQUENCE</scope>
</reference>
<dbReference type="PANTHER" id="PTHR30153:SF2">
    <property type="entry name" value="REPLICATIVE DNA HELICASE"/>
    <property type="match status" value="1"/>
</dbReference>
<dbReference type="AlphaFoldDB" id="A0A0F9ALI4"/>
<dbReference type="InterPro" id="IPR007693">
    <property type="entry name" value="DNA_helicase_DnaB-like_N"/>
</dbReference>
<keyword evidence="1" id="KW-0235">DNA replication</keyword>
<feature type="non-terminal residue" evidence="5">
    <location>
        <position position="226"/>
    </location>
</feature>
<evidence type="ECO:0000256" key="2">
    <source>
        <dbReference type="ARBA" id="ARBA00023125"/>
    </source>
</evidence>
<name>A0A0F9ALI4_9ZZZZ</name>
<dbReference type="InterPro" id="IPR036185">
    <property type="entry name" value="DNA_heli_DnaB-like_N_sf"/>
</dbReference>
<feature type="domain" description="DNA helicase DnaB-like N-terminal" evidence="4">
    <location>
        <begin position="5"/>
        <end position="106"/>
    </location>
</feature>
<dbReference type="EMBL" id="LAZR01042148">
    <property type="protein sequence ID" value="KKL10225.1"/>
    <property type="molecule type" value="Genomic_DNA"/>
</dbReference>